<sequence>MYSKKGFDIMELYACQADVGYSTRPWSSSRRCPLVPMRLYGCHSSSSRLHGNVRIGVHATDNLLFLEPAALQPSYSLRGGWLSDNMRRFGYVPNILEEGLDL</sequence>
<evidence type="ECO:0000313" key="1">
    <source>
        <dbReference type="EMBL" id="KAF6134277.1"/>
    </source>
</evidence>
<organism evidence="1 2">
    <name type="scientific">Kingdonia uniflora</name>
    <dbReference type="NCBI Taxonomy" id="39325"/>
    <lineage>
        <taxon>Eukaryota</taxon>
        <taxon>Viridiplantae</taxon>
        <taxon>Streptophyta</taxon>
        <taxon>Embryophyta</taxon>
        <taxon>Tracheophyta</taxon>
        <taxon>Spermatophyta</taxon>
        <taxon>Magnoliopsida</taxon>
        <taxon>Ranunculales</taxon>
        <taxon>Circaeasteraceae</taxon>
        <taxon>Kingdonia</taxon>
    </lineage>
</organism>
<gene>
    <name evidence="1" type="ORF">GIB67_039117</name>
</gene>
<dbReference type="Proteomes" id="UP000541444">
    <property type="component" value="Unassembled WGS sequence"/>
</dbReference>
<proteinExistence type="predicted"/>
<evidence type="ECO:0000313" key="2">
    <source>
        <dbReference type="Proteomes" id="UP000541444"/>
    </source>
</evidence>
<reference evidence="1 2" key="1">
    <citation type="journal article" date="2020" name="IScience">
        <title>Genome Sequencing of the Endangered Kingdonia uniflora (Circaeasteraceae, Ranunculales) Reveals Potential Mechanisms of Evolutionary Specialization.</title>
        <authorList>
            <person name="Sun Y."/>
            <person name="Deng T."/>
            <person name="Zhang A."/>
            <person name="Moore M.J."/>
            <person name="Landis J.B."/>
            <person name="Lin N."/>
            <person name="Zhang H."/>
            <person name="Zhang X."/>
            <person name="Huang J."/>
            <person name="Zhang X."/>
            <person name="Sun H."/>
            <person name="Wang H."/>
        </authorList>
    </citation>
    <scope>NUCLEOTIDE SEQUENCE [LARGE SCALE GENOMIC DNA]</scope>
    <source>
        <strain evidence="1">TB1705</strain>
        <tissue evidence="1">Leaf</tissue>
    </source>
</reference>
<dbReference type="EMBL" id="JACGCM010002882">
    <property type="protein sequence ID" value="KAF6134277.1"/>
    <property type="molecule type" value="Genomic_DNA"/>
</dbReference>
<protein>
    <submittedName>
        <fullName evidence="1">Uncharacterized protein</fullName>
    </submittedName>
</protein>
<comment type="caution">
    <text evidence="1">The sequence shown here is derived from an EMBL/GenBank/DDBJ whole genome shotgun (WGS) entry which is preliminary data.</text>
</comment>
<keyword evidence="2" id="KW-1185">Reference proteome</keyword>
<dbReference type="AlphaFoldDB" id="A0A7J7KVC1"/>
<accession>A0A7J7KVC1</accession>
<name>A0A7J7KVC1_9MAGN</name>